<name>A0A291LXV3_9RHOB</name>
<proteinExistence type="predicted"/>
<evidence type="ECO:0000313" key="1">
    <source>
        <dbReference type="EMBL" id="ATI41522.1"/>
    </source>
</evidence>
<sequence length="61" mass="6575">MSTNGKPVHSPRSGVCDPQRLMGFRLLDGSRMAVLQAKRGDKRVGVPVVALGMKQGKKDVL</sequence>
<dbReference type="AlphaFoldDB" id="A0A291LXV3"/>
<gene>
    <name evidence="1" type="ORF">CBW24_05585</name>
</gene>
<reference evidence="1 2" key="1">
    <citation type="submission" date="2017-05" db="EMBL/GenBank/DDBJ databases">
        <title>Comparative genomic and metabolic analysis of manganese-oxidizing mechanisms in Celeribater manganoxidans DY25T: its adaption to the environment of polymetallic nodule.</title>
        <authorList>
            <person name="Wang X."/>
        </authorList>
    </citation>
    <scope>NUCLEOTIDE SEQUENCE [LARGE SCALE GENOMIC DNA]</scope>
    <source>
        <strain evidence="1 2">DY25</strain>
    </source>
</reference>
<dbReference type="Proteomes" id="UP000219050">
    <property type="component" value="Chromosome"/>
</dbReference>
<accession>A0A291LXV3</accession>
<evidence type="ECO:0000313" key="2">
    <source>
        <dbReference type="Proteomes" id="UP000219050"/>
    </source>
</evidence>
<dbReference type="RefSeq" id="WP_097372935.1">
    <property type="nucleotide sequence ID" value="NZ_CP021404.1"/>
</dbReference>
<dbReference type="EMBL" id="CP021404">
    <property type="protein sequence ID" value="ATI41522.1"/>
    <property type="molecule type" value="Genomic_DNA"/>
</dbReference>
<protein>
    <submittedName>
        <fullName evidence="1">Uncharacterized protein</fullName>
    </submittedName>
</protein>
<keyword evidence="2" id="KW-1185">Reference proteome</keyword>
<organism evidence="1 2">
    <name type="scientific">Pacificitalea manganoxidans</name>
    <dbReference type="NCBI Taxonomy" id="1411902"/>
    <lineage>
        <taxon>Bacteria</taxon>
        <taxon>Pseudomonadati</taxon>
        <taxon>Pseudomonadota</taxon>
        <taxon>Alphaproteobacteria</taxon>
        <taxon>Rhodobacterales</taxon>
        <taxon>Paracoccaceae</taxon>
        <taxon>Pacificitalea</taxon>
    </lineage>
</organism>
<dbReference type="KEGG" id="cmag:CBW24_05585"/>